<sequence>MWNLEFGNCSITRMILCPVIEYRFVIWPVIIHATALSADCVLLTTNYREARKEAFLHPVQFPSEATRYRFGEIDSAGNQHGVIERDSADLTVKGVFSCEVFQLV</sequence>
<protein>
    <submittedName>
        <fullName evidence="1">Uncharacterized protein</fullName>
    </submittedName>
</protein>
<comment type="caution">
    <text evidence="1">The sequence shown here is derived from an EMBL/GenBank/DDBJ whole genome shotgun (WGS) entry which is preliminary data.</text>
</comment>
<gene>
    <name evidence="1" type="ORF">NPIL_26011</name>
</gene>
<keyword evidence="2" id="KW-1185">Reference proteome</keyword>
<name>A0A8X6ULC5_NEPPI</name>
<evidence type="ECO:0000313" key="1">
    <source>
        <dbReference type="EMBL" id="GFU47781.1"/>
    </source>
</evidence>
<reference evidence="1" key="1">
    <citation type="submission" date="2020-08" db="EMBL/GenBank/DDBJ databases">
        <title>Multicomponent nature underlies the extraordinary mechanical properties of spider dragline silk.</title>
        <authorList>
            <person name="Kono N."/>
            <person name="Nakamura H."/>
            <person name="Mori M."/>
            <person name="Yoshida Y."/>
            <person name="Ohtoshi R."/>
            <person name="Malay A.D."/>
            <person name="Moran D.A.P."/>
            <person name="Tomita M."/>
            <person name="Numata K."/>
            <person name="Arakawa K."/>
        </authorList>
    </citation>
    <scope>NUCLEOTIDE SEQUENCE</scope>
</reference>
<dbReference type="AlphaFoldDB" id="A0A8X6ULC5"/>
<dbReference type="Proteomes" id="UP000887013">
    <property type="component" value="Unassembled WGS sequence"/>
</dbReference>
<proteinExistence type="predicted"/>
<evidence type="ECO:0000313" key="2">
    <source>
        <dbReference type="Proteomes" id="UP000887013"/>
    </source>
</evidence>
<dbReference type="EMBL" id="BMAW01037284">
    <property type="protein sequence ID" value="GFU47781.1"/>
    <property type="molecule type" value="Genomic_DNA"/>
</dbReference>
<accession>A0A8X6ULC5</accession>
<organism evidence="1 2">
    <name type="scientific">Nephila pilipes</name>
    <name type="common">Giant wood spider</name>
    <name type="synonym">Nephila maculata</name>
    <dbReference type="NCBI Taxonomy" id="299642"/>
    <lineage>
        <taxon>Eukaryota</taxon>
        <taxon>Metazoa</taxon>
        <taxon>Ecdysozoa</taxon>
        <taxon>Arthropoda</taxon>
        <taxon>Chelicerata</taxon>
        <taxon>Arachnida</taxon>
        <taxon>Araneae</taxon>
        <taxon>Araneomorphae</taxon>
        <taxon>Entelegynae</taxon>
        <taxon>Araneoidea</taxon>
        <taxon>Nephilidae</taxon>
        <taxon>Nephila</taxon>
    </lineage>
</organism>